<dbReference type="GO" id="GO:0000287">
    <property type="term" value="F:magnesium ion binding"/>
    <property type="evidence" value="ECO:0007669"/>
    <property type="project" value="InterPro"/>
</dbReference>
<gene>
    <name evidence="2" type="ORF">SPLIT_LOCUS12453</name>
</gene>
<evidence type="ECO:0000313" key="2">
    <source>
        <dbReference type="EMBL" id="CAH1647102.1"/>
    </source>
</evidence>
<dbReference type="AlphaFoldDB" id="A0A9P0IGD6"/>
<sequence>MVWWMNHNPSKQKEGVFNGLETKNDTVYETINIMYDCHNVSYDRYDIRALVNAGVNIINVDMTIHDNGFFQQIKIAVDLFEKIPQIMPSLYIPVGLSVTISALNPIDLDDRVDIIILKDVTSTNQLREFKKQNKKLSSMTILLWPPSLGIVDLNELIKARKPVFYMHPDIVEDYYEGPSNDRELLTQVRELITNRFDGVILKNHGKQPPIAFIQSFVSATEILENETNLTADYFNKSFPLLLPVLQPYSVALAASIAAVTCGAKAIFVLTSTGSSAKDLSCSAPPCRVLAITRNEKCARRMHLYRKIMPLLYREKRLGSWQEERLARTAFGVKFCIKCGLLDFNAKLVVLAPDDQGTAYCNGFQIFTVLHIMNFYLCEKGI</sequence>
<dbReference type="Gene3D" id="3.40.1380.20">
    <property type="entry name" value="Pyruvate kinase, C-terminal domain"/>
    <property type="match status" value="1"/>
</dbReference>
<evidence type="ECO:0000259" key="1">
    <source>
        <dbReference type="Pfam" id="PF02887"/>
    </source>
</evidence>
<organism evidence="2 3">
    <name type="scientific">Spodoptera littoralis</name>
    <name type="common">Egyptian cotton leafworm</name>
    <dbReference type="NCBI Taxonomy" id="7109"/>
    <lineage>
        <taxon>Eukaryota</taxon>
        <taxon>Metazoa</taxon>
        <taxon>Ecdysozoa</taxon>
        <taxon>Arthropoda</taxon>
        <taxon>Hexapoda</taxon>
        <taxon>Insecta</taxon>
        <taxon>Pterygota</taxon>
        <taxon>Neoptera</taxon>
        <taxon>Endopterygota</taxon>
        <taxon>Lepidoptera</taxon>
        <taxon>Glossata</taxon>
        <taxon>Ditrysia</taxon>
        <taxon>Noctuoidea</taxon>
        <taxon>Noctuidae</taxon>
        <taxon>Amphipyrinae</taxon>
        <taxon>Spodoptera</taxon>
    </lineage>
</organism>
<dbReference type="SUPFAM" id="SSF52935">
    <property type="entry name" value="PK C-terminal domain-like"/>
    <property type="match status" value="1"/>
</dbReference>
<dbReference type="Proteomes" id="UP001153321">
    <property type="component" value="Chromosome 9"/>
</dbReference>
<keyword evidence="3" id="KW-1185">Reference proteome</keyword>
<feature type="domain" description="Pyruvate kinase C-terminal" evidence="1">
    <location>
        <begin position="249"/>
        <end position="356"/>
    </location>
</feature>
<evidence type="ECO:0000313" key="3">
    <source>
        <dbReference type="Proteomes" id="UP001153321"/>
    </source>
</evidence>
<proteinExistence type="predicted"/>
<reference evidence="2" key="1">
    <citation type="submission" date="2022-02" db="EMBL/GenBank/DDBJ databases">
        <authorList>
            <person name="King R."/>
        </authorList>
    </citation>
    <scope>NUCLEOTIDE SEQUENCE</scope>
</reference>
<dbReference type="Pfam" id="PF02887">
    <property type="entry name" value="PK_C"/>
    <property type="match status" value="1"/>
</dbReference>
<accession>A0A9P0IGD6</accession>
<dbReference type="InterPro" id="IPR015795">
    <property type="entry name" value="Pyrv_Knase_C"/>
</dbReference>
<protein>
    <recommendedName>
        <fullName evidence="1">Pyruvate kinase C-terminal domain-containing protein</fullName>
    </recommendedName>
</protein>
<dbReference type="InterPro" id="IPR036918">
    <property type="entry name" value="Pyrv_Knase_C_sf"/>
</dbReference>
<dbReference type="EMBL" id="LR824540">
    <property type="protein sequence ID" value="CAH1647102.1"/>
    <property type="molecule type" value="Genomic_DNA"/>
</dbReference>
<dbReference type="InterPro" id="IPR001697">
    <property type="entry name" value="Pyr_Knase"/>
</dbReference>
<dbReference type="GO" id="GO:0004743">
    <property type="term" value="F:pyruvate kinase activity"/>
    <property type="evidence" value="ECO:0007669"/>
    <property type="project" value="InterPro"/>
</dbReference>
<name>A0A9P0IGD6_SPOLI</name>
<dbReference type="GO" id="GO:0030955">
    <property type="term" value="F:potassium ion binding"/>
    <property type="evidence" value="ECO:0007669"/>
    <property type="project" value="InterPro"/>
</dbReference>
<dbReference type="PANTHER" id="PTHR11817">
    <property type="entry name" value="PYRUVATE KINASE"/>
    <property type="match status" value="1"/>
</dbReference>